<comment type="caution">
    <text evidence="1">The sequence shown here is derived from an EMBL/GenBank/DDBJ whole genome shotgun (WGS) entry which is preliminary data.</text>
</comment>
<keyword evidence="2" id="KW-1185">Reference proteome</keyword>
<gene>
    <name evidence="1" type="ORF">QC761_0066980</name>
</gene>
<evidence type="ECO:0000313" key="1">
    <source>
        <dbReference type="EMBL" id="KAK4643355.1"/>
    </source>
</evidence>
<organism evidence="1 2">
    <name type="scientific">Podospora bellae-mahoneyi</name>
    <dbReference type="NCBI Taxonomy" id="2093777"/>
    <lineage>
        <taxon>Eukaryota</taxon>
        <taxon>Fungi</taxon>
        <taxon>Dikarya</taxon>
        <taxon>Ascomycota</taxon>
        <taxon>Pezizomycotina</taxon>
        <taxon>Sordariomycetes</taxon>
        <taxon>Sordariomycetidae</taxon>
        <taxon>Sordariales</taxon>
        <taxon>Podosporaceae</taxon>
        <taxon>Podospora</taxon>
    </lineage>
</organism>
<dbReference type="GeneID" id="87891897"/>
<name>A0ABR0FK56_9PEZI</name>
<proteinExistence type="predicted"/>
<evidence type="ECO:0000313" key="2">
    <source>
        <dbReference type="Proteomes" id="UP001322138"/>
    </source>
</evidence>
<accession>A0ABR0FK56</accession>
<dbReference type="Proteomes" id="UP001322138">
    <property type="component" value="Unassembled WGS sequence"/>
</dbReference>
<sequence>MPQEEVEEEEEKKEEEEPATCRWQHVMRRINSWYGSLASSPDSRAVIRVRVSPPDRLDINKQTNGGGKHLTRQFGQVWGANAKTKVANAGAGRGGWKPRYRFLVVVLVVVGGDGGSGGRKKVLGGHSNVDMAAGFHHDVRISPCLPGVVGVFWDGRGIIG</sequence>
<reference evidence="1 2" key="1">
    <citation type="journal article" date="2023" name="bioRxiv">
        <title>High-quality genome assemblies of four members of thePodospora anserinaspecies complex.</title>
        <authorList>
            <person name="Ament-Velasquez S.L."/>
            <person name="Vogan A.A."/>
            <person name="Wallerman O."/>
            <person name="Hartmann F."/>
            <person name="Gautier V."/>
            <person name="Silar P."/>
            <person name="Giraud T."/>
            <person name="Johannesson H."/>
        </authorList>
    </citation>
    <scope>NUCLEOTIDE SEQUENCE [LARGE SCALE GENOMIC DNA]</scope>
    <source>
        <strain evidence="1 2">CBS 112042</strain>
    </source>
</reference>
<dbReference type="EMBL" id="JAFFGZ010000006">
    <property type="protein sequence ID" value="KAK4643355.1"/>
    <property type="molecule type" value="Genomic_DNA"/>
</dbReference>
<dbReference type="RefSeq" id="XP_062732331.1">
    <property type="nucleotide sequence ID" value="XM_062872655.1"/>
</dbReference>
<protein>
    <submittedName>
        <fullName evidence="1">Uncharacterized protein</fullName>
    </submittedName>
</protein>